<evidence type="ECO:0000313" key="1">
    <source>
        <dbReference type="EMBL" id="MBM1715664.1"/>
    </source>
</evidence>
<proteinExistence type="predicted"/>
<dbReference type="Proteomes" id="UP000732193">
    <property type="component" value="Unassembled WGS sequence"/>
</dbReference>
<dbReference type="EMBL" id="JAFBRM010000008">
    <property type="protein sequence ID" value="MBM1715664.1"/>
    <property type="molecule type" value="Genomic_DNA"/>
</dbReference>
<name>A0AAE3B816_9RHOB</name>
<comment type="caution">
    <text evidence="1">The sequence shown here is derived from an EMBL/GenBank/DDBJ whole genome shotgun (WGS) entry which is preliminary data.</text>
</comment>
<dbReference type="RefSeq" id="WP_203243412.1">
    <property type="nucleotide sequence ID" value="NZ_JAFBRI010000004.1"/>
</dbReference>
<protein>
    <submittedName>
        <fullName evidence="1">Uncharacterized protein</fullName>
    </submittedName>
</protein>
<reference evidence="1 2" key="1">
    <citation type="submission" date="2021-01" db="EMBL/GenBank/DDBJ databases">
        <title>Diatom-associated Roseobacters Show Island Model of Population Structure.</title>
        <authorList>
            <person name="Qu L."/>
            <person name="Feng X."/>
            <person name="Chen Y."/>
            <person name="Li L."/>
            <person name="Wang X."/>
            <person name="Hu Z."/>
            <person name="Wang H."/>
            <person name="Luo H."/>
        </authorList>
    </citation>
    <scope>NUCLEOTIDE SEQUENCE [LARGE SCALE GENOMIC DNA]</scope>
    <source>
        <strain evidence="1 2">TR60-84</strain>
    </source>
</reference>
<accession>A0AAE3B816</accession>
<dbReference type="AlphaFoldDB" id="A0AAE3B816"/>
<sequence length="63" mass="7185">MSEAMKTEIEALEPGVHQFWPLAIKRKNAYPGSYFGFVCGQWIDTFYRAEGNPESWLEDTGLA</sequence>
<gene>
    <name evidence="1" type="ORF">JQV55_18990</name>
</gene>
<organism evidence="1 2">
    <name type="scientific">Sulfitobacter geojensis</name>
    <dbReference type="NCBI Taxonomy" id="1342299"/>
    <lineage>
        <taxon>Bacteria</taxon>
        <taxon>Pseudomonadati</taxon>
        <taxon>Pseudomonadota</taxon>
        <taxon>Alphaproteobacteria</taxon>
        <taxon>Rhodobacterales</taxon>
        <taxon>Roseobacteraceae</taxon>
        <taxon>Sulfitobacter</taxon>
    </lineage>
</organism>
<evidence type="ECO:0000313" key="2">
    <source>
        <dbReference type="Proteomes" id="UP000732193"/>
    </source>
</evidence>
<keyword evidence="2" id="KW-1185">Reference proteome</keyword>